<feature type="transmembrane region" description="Helical" evidence="3">
    <location>
        <begin position="1830"/>
        <end position="1850"/>
    </location>
</feature>
<evidence type="ECO:0000256" key="1">
    <source>
        <dbReference type="ARBA" id="ARBA00010884"/>
    </source>
</evidence>
<keyword evidence="6" id="KW-1185">Reference proteome</keyword>
<feature type="compositionally biased region" description="Basic and acidic residues" evidence="2">
    <location>
        <begin position="803"/>
        <end position="830"/>
    </location>
</feature>
<evidence type="ECO:0000256" key="3">
    <source>
        <dbReference type="SAM" id="Phobius"/>
    </source>
</evidence>
<feature type="compositionally biased region" description="Polar residues" evidence="2">
    <location>
        <begin position="890"/>
        <end position="900"/>
    </location>
</feature>
<dbReference type="InterPro" id="IPR003675">
    <property type="entry name" value="Rce1/LyrA-like_dom"/>
</dbReference>
<reference evidence="7" key="2">
    <citation type="submission" date="2025-08" db="UniProtKB">
        <authorList>
            <consortium name="RefSeq"/>
        </authorList>
    </citation>
    <scope>IDENTIFICATION</scope>
    <source>
        <tissue evidence="7">Leaf</tissue>
    </source>
</reference>
<dbReference type="Pfam" id="PF24930">
    <property type="entry name" value="DUF7750"/>
    <property type="match status" value="1"/>
</dbReference>
<dbReference type="InterPro" id="IPR050960">
    <property type="entry name" value="AB_hydrolase_4_sf"/>
</dbReference>
<feature type="transmembrane region" description="Helical" evidence="3">
    <location>
        <begin position="1795"/>
        <end position="1818"/>
    </location>
</feature>
<feature type="compositionally biased region" description="Low complexity" evidence="2">
    <location>
        <begin position="878"/>
        <end position="889"/>
    </location>
</feature>
<dbReference type="Proteomes" id="UP000813463">
    <property type="component" value="Chromosome 2"/>
</dbReference>
<dbReference type="GO" id="GO:0034338">
    <property type="term" value="F:short-chain carboxylesterase activity"/>
    <property type="evidence" value="ECO:0007669"/>
    <property type="project" value="TreeGrafter"/>
</dbReference>
<dbReference type="InterPro" id="IPR029058">
    <property type="entry name" value="AB_hydrolase_fold"/>
</dbReference>
<evidence type="ECO:0008006" key="8">
    <source>
        <dbReference type="Google" id="ProtNLM"/>
    </source>
</evidence>
<keyword evidence="3" id="KW-1133">Transmembrane helix</keyword>
<feature type="compositionally biased region" description="Polar residues" evidence="2">
    <location>
        <begin position="776"/>
        <end position="794"/>
    </location>
</feature>
<dbReference type="GO" id="GO:0047372">
    <property type="term" value="F:monoacylglycerol lipase activity"/>
    <property type="evidence" value="ECO:0007669"/>
    <property type="project" value="TreeGrafter"/>
</dbReference>
<evidence type="ECO:0000313" key="7">
    <source>
        <dbReference type="RefSeq" id="XP_021864142.2"/>
    </source>
</evidence>
<feature type="transmembrane region" description="Helical" evidence="3">
    <location>
        <begin position="1617"/>
        <end position="1638"/>
    </location>
</feature>
<evidence type="ECO:0000259" key="5">
    <source>
        <dbReference type="Pfam" id="PF24930"/>
    </source>
</evidence>
<sequence length="1866" mass="202361">MAIFIPSQINPNPTLFSPSTSHLLHSTFRNREFRLWRKRRLKRNSKLLLPPRNALEPSSAFDFLSLLPPTLNWVPPAAALGFASAFALSISNLKPKNPKSSSNLDPDLNSRVADIGEWILFSSPTPFNRFVLLRCPSISFEGGGGGGGGGGGEEYAEDVSERLVKEEKHYVRLDSGRIQLKSEDGGGKAVEGTENGGFEYQRVCIGTDDGGVLSLDWPSKLDLREERGLDTTVLLIPGTAKGSMDDNVRSVVRECLRRGLFPVVMNPRGCAGSPLTTARLFTAADSDDICSAIQFITKARPWSTFTGVGWGYGANMLTKYLAEAGEKTPLTAATCIDNPFDLDEATRTSPYCYTIDNKLTEGLIDILKSNKQLFQGRRKGFDVEKALSAESVRDFEKAISMVSYGFDTIEDFYSNSSTRKLVGNLKVPVLFVQNDNGIAPLFSIPRGSIAENPFTSLLLCSCLPSNVTAISWYEHVAMEWLTAVELGLLKGRHPLLQDIDVAVNPSIGLALVEGKTSDTSSRPDRLLNLAKVDGSETSDAYMDPMKEMLIETDAVVSIPSKFNQNSLGSHASGTHGDFPHGSTKDENPATDMEASPVEGEPGQVLPTAQLVMNMLDVSMPGTLKEEDKKKVLSAVGKGETLMTALQDAVPEDVRGKLTASVSEIMQAPGKNLNLDLLPSVNQKADASSDLKSKNKENAALQSESKNENAKTDQVGEEAIETRSPKESVESDIPESKEGDSHDDDKGLTKSSNDSQNTDEKLDNVGQLSESGGDGSETASELNSSSRSAGGTNSEADVVSGIRSQDDGKKQKENDISERVEEPKDLTDEQNKSSSAADSPADKNEVTSPPISDGQMSEKGDNDSKTEEPKDLTDEQNKTSSAADSPADTSEVTSPPMTDSQMSEKGDDVNKTEGENLEPVPDQNRAPFSVTQAFDALTGFDDSTQMAVNSVFGVLEDMITQLEEKNNESIVNEGVENKDATEGSVIEKDNEGVENKDATEGSVIEKDNEGVENKDANEGSVIEKDNEGVENKDATEGSVIEKDCSNIDLQLEKQTDGEKKEDTNHQEIESVNGHDSNSGVKNSPTYAAGKENNILIVSKPGAAKENVERMTNISKDSFYIKSNPYVTALDKEFLPQFILTKMRKMNCGDVDATTLLDCVPENGHLLLLKQPGGTHVAVFDSKDIKKHSKLPRKGSVADNVIEPKEHSKVPQKGSVTDNVIEPTYFICDKDGLEKPVEESMKKLHDKSVEDNNLDKSIFFVKTTLLNSLKVEVSRRLNAVDTADMDANLAADMEAVADAVYLAIQHDVEHNQKLVLSGFEPDFQEWSRHINGNRIIEVISKAVQDTSYLKKVLPVGVIVGSILAALRNCFDLSAGYCDSPAGSLDMDQDQTNVLKPEDLPPQEVIQVPTDGIDHDLTSGKNISRDKVTTVSDDQDDQEMAGFKGLNGDTLMAGAFTAALGASAFLTSQEEDFMANDGCESEDNRMKSGTVRMEETVDGKDQSNIVTSFAEKAMSVAGPVIPTTENGAVDQERIVAMLVGVGERGGMLRLVSKLALLWGGLRGAMSLTDRLFSFLRIVDQPLLLRVLGFSCMVLVLWSPVLLPLLPTLLQNLLSHNSSRIVELACVVGLYAAVTILIMQWGKGIRGYEYPLKQYGLDFTSPKKVQHFLIGLAGGVMLVVTIHSLNAYLGLVNLSFPSSLGSSSLTLSAKIKAHGQLFLSAGQAILVAAGVAFVEELLFRSWLLEEIAIDLGYHPGILLSGLAFALSQRSWEAIPGLWLLSMCLAGARLRKEGSLFIPIGVRTGLIASSYVLQSGGFVVYTPKFPWWVVGMHPFQPFCGVVGLLFALLLAVALYPRQLVQRERIPRKIRA</sequence>
<organism evidence="6 7">
    <name type="scientific">Spinacia oleracea</name>
    <name type="common">Spinach</name>
    <dbReference type="NCBI Taxonomy" id="3562"/>
    <lineage>
        <taxon>Eukaryota</taxon>
        <taxon>Viridiplantae</taxon>
        <taxon>Streptophyta</taxon>
        <taxon>Embryophyta</taxon>
        <taxon>Tracheophyta</taxon>
        <taxon>Spermatophyta</taxon>
        <taxon>Magnoliopsida</taxon>
        <taxon>eudicotyledons</taxon>
        <taxon>Gunneridae</taxon>
        <taxon>Pentapetalae</taxon>
        <taxon>Caryophyllales</taxon>
        <taxon>Chenopodiaceae</taxon>
        <taxon>Chenopodioideae</taxon>
        <taxon>Anserineae</taxon>
        <taxon>Spinacia</taxon>
    </lineage>
</organism>
<dbReference type="RefSeq" id="XP_021864142.2">
    <property type="nucleotide sequence ID" value="XM_022008450.2"/>
</dbReference>
<dbReference type="Gene3D" id="3.40.50.1820">
    <property type="entry name" value="alpha/beta hydrolase"/>
    <property type="match status" value="1"/>
</dbReference>
<feature type="transmembrane region" description="Helical" evidence="3">
    <location>
        <begin position="1579"/>
        <end position="1605"/>
    </location>
</feature>
<dbReference type="Pfam" id="PF02517">
    <property type="entry name" value="Rce1-like"/>
    <property type="match status" value="1"/>
</dbReference>
<feature type="domain" description="CAAX prenyl protease 2/Lysostaphin resistance protein A-like" evidence="4">
    <location>
        <begin position="1718"/>
        <end position="1797"/>
    </location>
</feature>
<comment type="similarity">
    <text evidence="1">Belongs to the AB hydrolase superfamily. AB hydrolase 4 family.</text>
</comment>
<dbReference type="PANTHER" id="PTHR10794">
    <property type="entry name" value="ABHYDROLASE DOMAIN-CONTAINING PROTEIN"/>
    <property type="match status" value="1"/>
</dbReference>
<accession>A0A9R0JAC8</accession>
<feature type="region of interest" description="Disordered" evidence="2">
    <location>
        <begin position="1052"/>
        <end position="1079"/>
    </location>
</feature>
<dbReference type="GeneID" id="110802995"/>
<feature type="compositionally biased region" description="Basic and acidic residues" evidence="2">
    <location>
        <begin position="855"/>
        <end position="876"/>
    </location>
</feature>
<feature type="region of interest" description="Disordered" evidence="2">
    <location>
        <begin position="685"/>
        <end position="927"/>
    </location>
</feature>
<feature type="region of interest" description="Disordered" evidence="2">
    <location>
        <begin position="565"/>
        <end position="601"/>
    </location>
</feature>
<dbReference type="GO" id="GO:0080120">
    <property type="term" value="P:CAAX-box protein maturation"/>
    <property type="evidence" value="ECO:0007669"/>
    <property type="project" value="UniProtKB-ARBA"/>
</dbReference>
<dbReference type="KEGG" id="soe:110802995"/>
<dbReference type="InterPro" id="IPR056652">
    <property type="entry name" value="DUF7750"/>
</dbReference>
<evidence type="ECO:0000313" key="6">
    <source>
        <dbReference type="Proteomes" id="UP000813463"/>
    </source>
</evidence>
<protein>
    <recommendedName>
        <fullName evidence="8">AB hydrolase-1 domain-containing protein</fullName>
    </recommendedName>
</protein>
<feature type="compositionally biased region" description="Basic and acidic residues" evidence="2">
    <location>
        <begin position="901"/>
        <end position="913"/>
    </location>
</feature>
<feature type="domain" description="DUF7750" evidence="5">
    <location>
        <begin position="602"/>
        <end position="666"/>
    </location>
</feature>
<keyword evidence="3" id="KW-0812">Transmembrane</keyword>
<dbReference type="SUPFAM" id="SSF53474">
    <property type="entry name" value="alpha/beta-Hydrolases"/>
    <property type="match status" value="1"/>
</dbReference>
<gene>
    <name evidence="7" type="primary">LOC110802995</name>
</gene>
<feature type="transmembrane region" description="Helical" evidence="3">
    <location>
        <begin position="1664"/>
        <end position="1692"/>
    </location>
</feature>
<proteinExistence type="inferred from homology"/>
<keyword evidence="3" id="KW-0472">Membrane</keyword>
<dbReference type="PANTHER" id="PTHR10794:SF92">
    <property type="entry name" value="EMBRYOGENESIS-ASSOCIATED PROTEIN EMB8"/>
    <property type="match status" value="1"/>
</dbReference>
<feature type="compositionally biased region" description="Basic and acidic residues" evidence="2">
    <location>
        <begin position="719"/>
        <end position="747"/>
    </location>
</feature>
<name>A0A9R0JAC8_SPIOL</name>
<dbReference type="GO" id="GO:0004175">
    <property type="term" value="F:endopeptidase activity"/>
    <property type="evidence" value="ECO:0007669"/>
    <property type="project" value="UniProtKB-ARBA"/>
</dbReference>
<evidence type="ECO:0000256" key="2">
    <source>
        <dbReference type="SAM" id="MobiDB-lite"/>
    </source>
</evidence>
<evidence type="ECO:0000259" key="4">
    <source>
        <dbReference type="Pfam" id="PF02517"/>
    </source>
</evidence>
<reference evidence="6" key="1">
    <citation type="journal article" date="2021" name="Nat. Commun.">
        <title>Genomic analyses provide insights into spinach domestication and the genetic basis of agronomic traits.</title>
        <authorList>
            <person name="Cai X."/>
            <person name="Sun X."/>
            <person name="Xu C."/>
            <person name="Sun H."/>
            <person name="Wang X."/>
            <person name="Ge C."/>
            <person name="Zhang Z."/>
            <person name="Wang Q."/>
            <person name="Fei Z."/>
            <person name="Jiao C."/>
            <person name="Wang Q."/>
        </authorList>
    </citation>
    <scope>NUCLEOTIDE SEQUENCE [LARGE SCALE GENOMIC DNA]</scope>
    <source>
        <strain evidence="6">cv. Varoflay</strain>
    </source>
</reference>
<feature type="compositionally biased region" description="Basic and acidic residues" evidence="2">
    <location>
        <begin position="686"/>
        <end position="696"/>
    </location>
</feature>
<feature type="compositionally biased region" description="Basic and acidic residues" evidence="2">
    <location>
        <begin position="1052"/>
        <end position="1067"/>
    </location>
</feature>